<keyword evidence="5" id="KW-0598">Phosphotransferase system</keyword>
<dbReference type="EMBL" id="FOCG01000001">
    <property type="protein sequence ID" value="SEM69685.1"/>
    <property type="molecule type" value="Genomic_DNA"/>
</dbReference>
<dbReference type="PANTHER" id="PTHR45008">
    <property type="entry name" value="PTS SYSTEM GLUCOSE-SPECIFIC EIIA COMPONENT"/>
    <property type="match status" value="1"/>
</dbReference>
<accession>A0A1H8AFZ5</accession>
<protein>
    <submittedName>
        <fullName evidence="8">PTS system IIA component, Glc family</fullName>
    </submittedName>
</protein>
<evidence type="ECO:0000256" key="5">
    <source>
        <dbReference type="ARBA" id="ARBA00022683"/>
    </source>
</evidence>
<dbReference type="GO" id="GO:0005737">
    <property type="term" value="C:cytoplasm"/>
    <property type="evidence" value="ECO:0007669"/>
    <property type="project" value="UniProtKB-SubCell"/>
</dbReference>
<keyword evidence="2" id="KW-0813">Transport</keyword>
<evidence type="ECO:0000256" key="3">
    <source>
        <dbReference type="ARBA" id="ARBA00022597"/>
    </source>
</evidence>
<dbReference type="GO" id="GO:0009401">
    <property type="term" value="P:phosphoenolpyruvate-dependent sugar phosphotransferase system"/>
    <property type="evidence" value="ECO:0007669"/>
    <property type="project" value="UniProtKB-KW"/>
</dbReference>
<keyword evidence="9" id="KW-1185">Reference proteome</keyword>
<dbReference type="PROSITE" id="PS51093">
    <property type="entry name" value="PTS_EIIA_TYPE_1"/>
    <property type="match status" value="1"/>
</dbReference>
<organism evidence="8 9">
    <name type="scientific">Hydrogenoanaerobacterium saccharovorans</name>
    <dbReference type="NCBI Taxonomy" id="474960"/>
    <lineage>
        <taxon>Bacteria</taxon>
        <taxon>Bacillati</taxon>
        <taxon>Bacillota</taxon>
        <taxon>Clostridia</taxon>
        <taxon>Eubacteriales</taxon>
        <taxon>Oscillospiraceae</taxon>
        <taxon>Hydrogenoanaerobacterium</taxon>
    </lineage>
</organism>
<gene>
    <name evidence="8" type="ORF">SAMN05216180_1317</name>
</gene>
<reference evidence="8 9" key="1">
    <citation type="submission" date="2016-10" db="EMBL/GenBank/DDBJ databases">
        <authorList>
            <person name="de Groot N.N."/>
        </authorList>
    </citation>
    <scope>NUCLEOTIDE SEQUENCE [LARGE SCALE GENOMIC DNA]</scope>
    <source>
        <strain evidence="8 9">CGMCC 1.5070</strain>
    </source>
</reference>
<dbReference type="NCBIfam" id="TIGR00830">
    <property type="entry name" value="PTBA"/>
    <property type="match status" value="1"/>
</dbReference>
<dbReference type="SUPFAM" id="SSF51261">
    <property type="entry name" value="Duplicated hybrid motif"/>
    <property type="match status" value="1"/>
</dbReference>
<evidence type="ECO:0000313" key="9">
    <source>
        <dbReference type="Proteomes" id="UP000199158"/>
    </source>
</evidence>
<dbReference type="OrthoDB" id="92465at2"/>
<proteinExistence type="predicted"/>
<evidence type="ECO:0000256" key="1">
    <source>
        <dbReference type="ARBA" id="ARBA00004496"/>
    </source>
</evidence>
<sequence>MGLLNKIFGGNKEKNNVILSPVEGEAVPISEVSDPTFGEEILGKGIAVKPNKGRVVSPVTGTIDMMFDTGHAVSILSNIGTEILIHVGLDTVKLKGKHYKTYVKNGDKVKIGDLLIEFDIDAILSEGYDVITPIVICNTPDYAQVEPLSGKAVHELDELIILKK</sequence>
<dbReference type="Pfam" id="PF00358">
    <property type="entry name" value="PTS_EIIA_1"/>
    <property type="match status" value="1"/>
</dbReference>
<dbReference type="FunFam" id="2.70.70.10:FF:000001">
    <property type="entry name" value="PTS system glucose-specific IIA component"/>
    <property type="match status" value="1"/>
</dbReference>
<keyword evidence="4" id="KW-0808">Transferase</keyword>
<evidence type="ECO:0000256" key="2">
    <source>
        <dbReference type="ARBA" id="ARBA00022448"/>
    </source>
</evidence>
<dbReference type="InterPro" id="IPR011055">
    <property type="entry name" value="Dup_hybrid_motif"/>
</dbReference>
<evidence type="ECO:0000313" key="8">
    <source>
        <dbReference type="EMBL" id="SEM69685.1"/>
    </source>
</evidence>
<name>A0A1H8AFZ5_9FIRM</name>
<dbReference type="InterPro" id="IPR050890">
    <property type="entry name" value="PTS_EIIA_component"/>
</dbReference>
<dbReference type="GO" id="GO:0016301">
    <property type="term" value="F:kinase activity"/>
    <property type="evidence" value="ECO:0007669"/>
    <property type="project" value="UniProtKB-KW"/>
</dbReference>
<feature type="domain" description="PTS EIIA type-1" evidence="7">
    <location>
        <begin position="34"/>
        <end position="138"/>
    </location>
</feature>
<dbReference type="AlphaFoldDB" id="A0A1H8AFZ5"/>
<dbReference type="STRING" id="474960.SAMN05216180_1317"/>
<dbReference type="Proteomes" id="UP000199158">
    <property type="component" value="Unassembled WGS sequence"/>
</dbReference>
<dbReference type="PROSITE" id="PS00371">
    <property type="entry name" value="PTS_EIIA_TYPE_1_HIS"/>
    <property type="match status" value="1"/>
</dbReference>
<dbReference type="RefSeq" id="WP_092752848.1">
    <property type="nucleotide sequence ID" value="NZ_FOCG01000001.1"/>
</dbReference>
<dbReference type="InterPro" id="IPR001127">
    <property type="entry name" value="PTS_EIIA_1_perm"/>
</dbReference>
<evidence type="ECO:0000256" key="4">
    <source>
        <dbReference type="ARBA" id="ARBA00022679"/>
    </source>
</evidence>
<evidence type="ECO:0000259" key="7">
    <source>
        <dbReference type="PROSITE" id="PS51093"/>
    </source>
</evidence>
<keyword evidence="3" id="KW-0762">Sugar transport</keyword>
<comment type="subcellular location">
    <subcellularLocation>
        <location evidence="1">Cytoplasm</location>
    </subcellularLocation>
</comment>
<evidence type="ECO:0000256" key="6">
    <source>
        <dbReference type="ARBA" id="ARBA00022777"/>
    </source>
</evidence>
<dbReference type="Gene3D" id="2.70.70.10">
    <property type="entry name" value="Glucose Permease (Domain IIA)"/>
    <property type="match status" value="1"/>
</dbReference>
<keyword evidence="6" id="KW-0418">Kinase</keyword>
<dbReference type="PANTHER" id="PTHR45008:SF1">
    <property type="entry name" value="PTS SYSTEM GLUCOSE-SPECIFIC EIIA COMPONENT"/>
    <property type="match status" value="1"/>
</dbReference>